<sequence>MPRLIPVEKGDSILGMEIMRGPYKGVTFSFKKFTVMKERLANGMVPTQFETMIHERPPDF</sequence>
<gene>
    <name evidence="1" type="ORF">METZ01_LOCUS335134</name>
</gene>
<dbReference type="EMBL" id="UINC01112970">
    <property type="protein sequence ID" value="SVC82280.1"/>
    <property type="molecule type" value="Genomic_DNA"/>
</dbReference>
<feature type="non-terminal residue" evidence="1">
    <location>
        <position position="60"/>
    </location>
</feature>
<proteinExistence type="predicted"/>
<dbReference type="AlphaFoldDB" id="A0A382QBE0"/>
<protein>
    <submittedName>
        <fullName evidence="1">Uncharacterized protein</fullName>
    </submittedName>
</protein>
<accession>A0A382QBE0</accession>
<reference evidence="1" key="1">
    <citation type="submission" date="2018-05" db="EMBL/GenBank/DDBJ databases">
        <authorList>
            <person name="Lanie J.A."/>
            <person name="Ng W.-L."/>
            <person name="Kazmierczak K.M."/>
            <person name="Andrzejewski T.M."/>
            <person name="Davidsen T.M."/>
            <person name="Wayne K.J."/>
            <person name="Tettelin H."/>
            <person name="Glass J.I."/>
            <person name="Rusch D."/>
            <person name="Podicherti R."/>
            <person name="Tsui H.-C.T."/>
            <person name="Winkler M.E."/>
        </authorList>
    </citation>
    <scope>NUCLEOTIDE SEQUENCE</scope>
</reference>
<organism evidence="1">
    <name type="scientific">marine metagenome</name>
    <dbReference type="NCBI Taxonomy" id="408172"/>
    <lineage>
        <taxon>unclassified sequences</taxon>
        <taxon>metagenomes</taxon>
        <taxon>ecological metagenomes</taxon>
    </lineage>
</organism>
<name>A0A382QBE0_9ZZZZ</name>
<evidence type="ECO:0000313" key="1">
    <source>
        <dbReference type="EMBL" id="SVC82280.1"/>
    </source>
</evidence>